<evidence type="ECO:0000256" key="6">
    <source>
        <dbReference type="PROSITE-ProRule" id="PRU01240"/>
    </source>
</evidence>
<dbReference type="Gene3D" id="3.40.50.200">
    <property type="entry name" value="Peptidase S8/S53 domain"/>
    <property type="match status" value="1"/>
</dbReference>
<feature type="domain" description="Peptidase S8/S53" evidence="8">
    <location>
        <begin position="371"/>
        <end position="711"/>
    </location>
</feature>
<evidence type="ECO:0000313" key="9">
    <source>
        <dbReference type="EMBL" id="GBG63718.1"/>
    </source>
</evidence>
<dbReference type="PANTHER" id="PTHR43399:SF4">
    <property type="entry name" value="CELL WALL-ASSOCIATED PROTEASE"/>
    <property type="match status" value="1"/>
</dbReference>
<dbReference type="InterPro" id="IPR000209">
    <property type="entry name" value="Peptidase_S8/S53_dom"/>
</dbReference>
<keyword evidence="3 6" id="KW-0378">Hydrolase</keyword>
<dbReference type="Gramene" id="GBG63718">
    <property type="protein sequence ID" value="GBG63718"/>
    <property type="gene ID" value="CBR_g39260"/>
</dbReference>
<dbReference type="SUPFAM" id="SSF49785">
    <property type="entry name" value="Galactose-binding domain-like"/>
    <property type="match status" value="1"/>
</dbReference>
<accession>A0A388K102</accession>
<dbReference type="PANTHER" id="PTHR43399">
    <property type="entry name" value="SUBTILISIN-RELATED"/>
    <property type="match status" value="1"/>
</dbReference>
<dbReference type="InterPro" id="IPR015500">
    <property type="entry name" value="Peptidase_S8_subtilisin-rel"/>
</dbReference>
<feature type="active site" description="Charge relay system" evidence="5 6">
    <location>
        <position position="380"/>
    </location>
</feature>
<dbReference type="OrthoDB" id="541848at2759"/>
<feature type="active site" description="Charge relay system" evidence="5 6">
    <location>
        <position position="430"/>
    </location>
</feature>
<sequence>MANRVTTGVGGERDGDGNDRGAGGRRREKAAIGSNRIVHAAKGMLLPSWPGSVLLWHSCVVVLAFVLCICARTTCAQFPGGGIAMPSAPATPATPSMPSMPVAPPVMQPIQARDWNMLLGTRWTEWPPFMDLTKAGLEYLQGDLNTQFAQSSADIESRLGNGSTTFLVRYLESMADIAYYLMQNVTGGQAFITPAAGCCGGEYGHFFVYTSLYTMNIMRTNLSSAFVAVQALPWFVKIEPALLGKTLDDAAPSPSGDAPSNILTEPFKLKVVLAPGSSASVQESGNYGMQIALTLPIKPLTYQVLSPEVILFGSMTKTIVQAVVKSIAERPEVLYIMPVLSYEKHNQWAKAVIQSPVPFNLTPLYDQNITGQNQIVGLSDTGIDMQHCFFSDPEHALPTAAPDNVHRKVVLYNTVVDANDTVGGESGGGHGTFVAGVIAGAPQPLREGNSNEREVTLQFSGVARSAKLVFYDVGDVNDALSGLEEKTLKELLLDSIKNKARTHVVPFGVQNRSVSTQLYDLDARDVDDVSYRNENFLVVVSVGNAGGDGLYTLASPAVSKNALAVGASLNAEQGLQFCGEYCGPVFCQCADNSTIGQVDPLYLAHFSGKGPTLDGRIKPDVVAPGMHIWSALSSNSPNDGHCKLTSSQGTSTAAAVIGGLAALVQQYFTEGRYPTGEKDGTLAFDPSGALVKACIIHGARGLVGFMDAQLGNSFKRFPSQVSYPNHFEGWGLVRADRSLLLPQVPQSVNENAPPAMFIKSGRKDGAVLLPGDVHEYHFVLYKASPFRVTLVWMDPPAVIGALSPMVHDLDLLLIDSKGNVTYPNGLSSPDRLNNVERIVISQPDLSSGNFTVRISAVTVYPTMLNNNAGQPYALVATGSFFKPLPTPSVGKGPRQPRPTSDCFLGSKTTNVNASCPHLAGDNFNITTLPVYYLTAPPSKVLYINETIAAMEIGGTALFGDVQLQSDNAATTTTILKQDEIIKMIGNRSNYLLGTDPNSSGRSNFYSFCASLLVIGLLIASFIQSC</sequence>
<dbReference type="AlphaFoldDB" id="A0A388K102"/>
<dbReference type="PROSITE" id="PS51892">
    <property type="entry name" value="SUBTILASE"/>
    <property type="match status" value="1"/>
</dbReference>
<dbReference type="CDD" id="cd04842">
    <property type="entry name" value="Peptidases_S8_Kp43_protease"/>
    <property type="match status" value="1"/>
</dbReference>
<keyword evidence="4 6" id="KW-0720">Serine protease</keyword>
<evidence type="ECO:0000256" key="3">
    <source>
        <dbReference type="ARBA" id="ARBA00022801"/>
    </source>
</evidence>
<keyword evidence="10" id="KW-1185">Reference proteome</keyword>
<dbReference type="InterPro" id="IPR034058">
    <property type="entry name" value="TagA/B/C/D_pept_dom"/>
</dbReference>
<dbReference type="PROSITE" id="PS00137">
    <property type="entry name" value="SUBTILASE_HIS"/>
    <property type="match status" value="1"/>
</dbReference>
<dbReference type="InterPro" id="IPR008979">
    <property type="entry name" value="Galactose-bd-like_sf"/>
</dbReference>
<gene>
    <name evidence="9" type="ORF">CBR_g39260</name>
</gene>
<dbReference type="InterPro" id="IPR036852">
    <property type="entry name" value="Peptidase_S8/S53_dom_sf"/>
</dbReference>
<dbReference type="GO" id="GO:0004252">
    <property type="term" value="F:serine-type endopeptidase activity"/>
    <property type="evidence" value="ECO:0007669"/>
    <property type="project" value="UniProtKB-UniRule"/>
</dbReference>
<protein>
    <recommendedName>
        <fullName evidence="8">Peptidase S8/S53 domain-containing protein</fullName>
    </recommendedName>
</protein>
<dbReference type="PRINTS" id="PR00723">
    <property type="entry name" value="SUBTILISIN"/>
</dbReference>
<dbReference type="GO" id="GO:0006508">
    <property type="term" value="P:proteolysis"/>
    <property type="evidence" value="ECO:0007669"/>
    <property type="project" value="UniProtKB-KW"/>
</dbReference>
<proteinExistence type="inferred from homology"/>
<name>A0A388K102_CHABU</name>
<dbReference type="SUPFAM" id="SSF52743">
    <property type="entry name" value="Subtilisin-like"/>
    <property type="match status" value="1"/>
</dbReference>
<evidence type="ECO:0000259" key="8">
    <source>
        <dbReference type="Pfam" id="PF00082"/>
    </source>
</evidence>
<keyword evidence="2 6" id="KW-0645">Protease</keyword>
<dbReference type="Proteomes" id="UP000265515">
    <property type="component" value="Unassembled WGS sequence"/>
</dbReference>
<organism evidence="9 10">
    <name type="scientific">Chara braunii</name>
    <name type="common">Braun's stonewort</name>
    <dbReference type="NCBI Taxonomy" id="69332"/>
    <lineage>
        <taxon>Eukaryota</taxon>
        <taxon>Viridiplantae</taxon>
        <taxon>Streptophyta</taxon>
        <taxon>Charophyceae</taxon>
        <taxon>Charales</taxon>
        <taxon>Characeae</taxon>
        <taxon>Chara</taxon>
    </lineage>
</organism>
<evidence type="ECO:0000256" key="7">
    <source>
        <dbReference type="SAM" id="MobiDB-lite"/>
    </source>
</evidence>
<comment type="caution">
    <text evidence="9">The sequence shown here is derived from an EMBL/GenBank/DDBJ whole genome shotgun (WGS) entry which is preliminary data.</text>
</comment>
<dbReference type="STRING" id="69332.A0A388K102"/>
<dbReference type="EMBL" id="BFEA01000042">
    <property type="protein sequence ID" value="GBG63718.1"/>
    <property type="molecule type" value="Genomic_DNA"/>
</dbReference>
<dbReference type="Gene3D" id="2.60.120.380">
    <property type="match status" value="1"/>
</dbReference>
<evidence type="ECO:0000313" key="10">
    <source>
        <dbReference type="Proteomes" id="UP000265515"/>
    </source>
</evidence>
<dbReference type="InterPro" id="IPR022398">
    <property type="entry name" value="Peptidase_S8_His-AS"/>
</dbReference>
<evidence type="ECO:0000256" key="2">
    <source>
        <dbReference type="ARBA" id="ARBA00022670"/>
    </source>
</evidence>
<evidence type="ECO:0000256" key="4">
    <source>
        <dbReference type="ARBA" id="ARBA00022825"/>
    </source>
</evidence>
<feature type="region of interest" description="Disordered" evidence="7">
    <location>
        <begin position="1"/>
        <end position="28"/>
    </location>
</feature>
<dbReference type="Pfam" id="PF00082">
    <property type="entry name" value="Peptidase_S8"/>
    <property type="match status" value="1"/>
</dbReference>
<comment type="similarity">
    <text evidence="1 6">Belongs to the peptidase S8 family.</text>
</comment>
<reference evidence="9 10" key="1">
    <citation type="journal article" date="2018" name="Cell">
        <title>The Chara Genome: Secondary Complexity and Implications for Plant Terrestrialization.</title>
        <authorList>
            <person name="Nishiyama T."/>
            <person name="Sakayama H."/>
            <person name="Vries J.D."/>
            <person name="Buschmann H."/>
            <person name="Saint-Marcoux D."/>
            <person name="Ullrich K.K."/>
            <person name="Haas F.B."/>
            <person name="Vanderstraeten L."/>
            <person name="Becker D."/>
            <person name="Lang D."/>
            <person name="Vosolsobe S."/>
            <person name="Rombauts S."/>
            <person name="Wilhelmsson P.K.I."/>
            <person name="Janitza P."/>
            <person name="Kern R."/>
            <person name="Heyl A."/>
            <person name="Rumpler F."/>
            <person name="Villalobos L.I.A.C."/>
            <person name="Clay J.M."/>
            <person name="Skokan R."/>
            <person name="Toyoda A."/>
            <person name="Suzuki Y."/>
            <person name="Kagoshima H."/>
            <person name="Schijlen E."/>
            <person name="Tajeshwar N."/>
            <person name="Catarino B."/>
            <person name="Hetherington A.J."/>
            <person name="Saltykova A."/>
            <person name="Bonnot C."/>
            <person name="Breuninger H."/>
            <person name="Symeonidi A."/>
            <person name="Radhakrishnan G.V."/>
            <person name="Van Nieuwerburgh F."/>
            <person name="Deforce D."/>
            <person name="Chang C."/>
            <person name="Karol K.G."/>
            <person name="Hedrich R."/>
            <person name="Ulvskov P."/>
            <person name="Glockner G."/>
            <person name="Delwiche C.F."/>
            <person name="Petrasek J."/>
            <person name="Van de Peer Y."/>
            <person name="Friml J."/>
            <person name="Beilby M."/>
            <person name="Dolan L."/>
            <person name="Kohara Y."/>
            <person name="Sugano S."/>
            <person name="Fujiyama A."/>
            <person name="Delaux P.-M."/>
            <person name="Quint M."/>
            <person name="TheiBen G."/>
            <person name="Hagemann M."/>
            <person name="Harholt J."/>
            <person name="Dunand C."/>
            <person name="Zachgo S."/>
            <person name="Langdale J."/>
            <person name="Maumus F."/>
            <person name="Straeten D.V.D."/>
            <person name="Gould S.B."/>
            <person name="Rensing S.A."/>
        </authorList>
    </citation>
    <scope>NUCLEOTIDE SEQUENCE [LARGE SCALE GENOMIC DNA]</scope>
    <source>
        <strain evidence="9 10">S276</strain>
    </source>
</reference>
<dbReference type="InterPro" id="IPR051048">
    <property type="entry name" value="Peptidase_S8/S53_subtilisin"/>
</dbReference>
<feature type="active site" description="Charge relay system" evidence="5 6">
    <location>
        <position position="651"/>
    </location>
</feature>
<evidence type="ECO:0000256" key="1">
    <source>
        <dbReference type="ARBA" id="ARBA00011073"/>
    </source>
</evidence>
<evidence type="ECO:0000256" key="5">
    <source>
        <dbReference type="PIRSR" id="PIRSR615500-1"/>
    </source>
</evidence>